<feature type="transmembrane region" description="Helical" evidence="1">
    <location>
        <begin position="118"/>
        <end position="138"/>
    </location>
</feature>
<keyword evidence="1" id="KW-1133">Transmembrane helix</keyword>
<keyword evidence="1" id="KW-0472">Membrane</keyword>
<accession>A0ABD5ZRN1</accession>
<reference evidence="3 4" key="1">
    <citation type="journal article" date="2019" name="Int. J. Syst. Evol. Microbiol.">
        <title>The Global Catalogue of Microorganisms (GCM) 10K type strain sequencing project: providing services to taxonomists for standard genome sequencing and annotation.</title>
        <authorList>
            <consortium name="The Broad Institute Genomics Platform"/>
            <consortium name="The Broad Institute Genome Sequencing Center for Infectious Disease"/>
            <person name="Wu L."/>
            <person name="Ma J."/>
        </authorList>
    </citation>
    <scope>NUCLEOTIDE SEQUENCE [LARGE SCALE GENOMIC DNA]</scope>
    <source>
        <strain evidence="3 4">DT85</strain>
    </source>
</reference>
<keyword evidence="4" id="KW-1185">Reference proteome</keyword>
<feature type="domain" description="DUF7344" evidence="2">
    <location>
        <begin position="15"/>
        <end position="93"/>
    </location>
</feature>
<dbReference type="EMBL" id="JBHTAP010000001">
    <property type="protein sequence ID" value="MFC7236108.1"/>
    <property type="molecule type" value="Genomic_DNA"/>
</dbReference>
<dbReference type="GeneID" id="79267814"/>
<comment type="caution">
    <text evidence="3">The sequence shown here is derived from an EMBL/GenBank/DDBJ whole genome shotgun (WGS) entry which is preliminary data.</text>
</comment>
<dbReference type="InterPro" id="IPR036388">
    <property type="entry name" value="WH-like_DNA-bd_sf"/>
</dbReference>
<evidence type="ECO:0000259" key="2">
    <source>
        <dbReference type="Pfam" id="PF24035"/>
    </source>
</evidence>
<evidence type="ECO:0000256" key="1">
    <source>
        <dbReference type="SAM" id="Phobius"/>
    </source>
</evidence>
<dbReference type="InterPro" id="IPR055768">
    <property type="entry name" value="DUF7344"/>
</dbReference>
<evidence type="ECO:0000313" key="4">
    <source>
        <dbReference type="Proteomes" id="UP001596398"/>
    </source>
</evidence>
<gene>
    <name evidence="3" type="ORF">ACFQJ4_12350</name>
</gene>
<dbReference type="Pfam" id="PF24035">
    <property type="entry name" value="DUF7344"/>
    <property type="match status" value="1"/>
</dbReference>
<dbReference type="AlphaFoldDB" id="A0ABD5ZRN1"/>
<feature type="transmembrane region" description="Helical" evidence="1">
    <location>
        <begin position="144"/>
        <end position="166"/>
    </location>
</feature>
<dbReference type="Gene3D" id="1.10.10.10">
    <property type="entry name" value="Winged helix-like DNA-binding domain superfamily/Winged helix DNA-binding domain"/>
    <property type="match status" value="1"/>
</dbReference>
<proteinExistence type="predicted"/>
<name>A0ABD5ZRN1_9EURY</name>
<evidence type="ECO:0000313" key="3">
    <source>
        <dbReference type="EMBL" id="MFC7236108.1"/>
    </source>
</evidence>
<organism evidence="3 4">
    <name type="scientific">Halosegnis marinus</name>
    <dbReference type="NCBI Taxonomy" id="3034023"/>
    <lineage>
        <taxon>Archaea</taxon>
        <taxon>Methanobacteriati</taxon>
        <taxon>Methanobacteriota</taxon>
        <taxon>Stenosarchaea group</taxon>
        <taxon>Halobacteria</taxon>
        <taxon>Halobacteriales</taxon>
        <taxon>Natronomonadaceae</taxon>
        <taxon>Halosegnis</taxon>
    </lineage>
</organism>
<protein>
    <recommendedName>
        <fullName evidence="2">DUF7344 domain-containing protein</fullName>
    </recommendedName>
</protein>
<dbReference type="Proteomes" id="UP001596398">
    <property type="component" value="Unassembled WGS sequence"/>
</dbReference>
<dbReference type="RefSeq" id="WP_276234259.1">
    <property type="nucleotide sequence ID" value="NZ_CP119802.1"/>
</dbReference>
<sequence length="185" mass="20450">MSPDTDDSLSQDLVFDLLSSQRRRMVLYYLRRHGGEGTITELADQIAALENDVEPAELTKQQQKRVYVSIYQTHIPKLADAGVVEYDRDSGEVALTRLAREIDRYLTPGSTESYPWELHYLGLTTLGAVVLLLSVAGVPPFAGLSGALLAALLVAAFVVSSVVQFVRSRANRERLPEELTEDAFP</sequence>
<keyword evidence="1" id="KW-0812">Transmembrane</keyword>